<feature type="region of interest" description="Disordered" evidence="12">
    <location>
        <begin position="649"/>
        <end position="670"/>
    </location>
</feature>
<dbReference type="FunFam" id="3.80.10.10:FF:000686">
    <property type="entry name" value="LRR receptor-like serine/threonine-protein kinase GHR1"/>
    <property type="match status" value="1"/>
</dbReference>
<keyword evidence="11" id="KW-0675">Receptor</keyword>
<keyword evidence="3" id="KW-0433">Leucine-rich repeat</keyword>
<evidence type="ECO:0000256" key="10">
    <source>
        <dbReference type="ARBA" id="ARBA00023136"/>
    </source>
</evidence>
<evidence type="ECO:0000256" key="8">
    <source>
        <dbReference type="ARBA" id="ARBA00022840"/>
    </source>
</evidence>
<dbReference type="RefSeq" id="XP_020093009.1">
    <property type="nucleotide sequence ID" value="XM_020237420.1"/>
</dbReference>
<dbReference type="PANTHER" id="PTHR48003:SF4">
    <property type="entry name" value="LRR RECEPTOR-LIKE SERINE_THREONINE-PROTEIN KINASE GHR1"/>
    <property type="match status" value="1"/>
</dbReference>
<dbReference type="FunFam" id="3.80.10.10:FF:000095">
    <property type="entry name" value="LRR receptor-like serine/threonine-protein kinase GSO1"/>
    <property type="match status" value="1"/>
</dbReference>
<feature type="transmembrane region" description="Helical" evidence="13">
    <location>
        <begin position="681"/>
        <end position="700"/>
    </location>
</feature>
<dbReference type="SMART" id="SM00369">
    <property type="entry name" value="LRR_TYP"/>
    <property type="match status" value="7"/>
</dbReference>
<keyword evidence="8" id="KW-0067">ATP-binding</keyword>
<proteinExistence type="predicted"/>
<evidence type="ECO:0000256" key="13">
    <source>
        <dbReference type="SAM" id="Phobius"/>
    </source>
</evidence>
<dbReference type="PROSITE" id="PS51450">
    <property type="entry name" value="LRR"/>
    <property type="match status" value="2"/>
</dbReference>
<evidence type="ECO:0000256" key="5">
    <source>
        <dbReference type="ARBA" id="ARBA00022729"/>
    </source>
</evidence>
<dbReference type="InterPro" id="IPR055414">
    <property type="entry name" value="LRR_R13L4/SHOC2-like"/>
</dbReference>
<dbReference type="Pfam" id="PF13855">
    <property type="entry name" value="LRR_8"/>
    <property type="match status" value="1"/>
</dbReference>
<evidence type="ECO:0000256" key="11">
    <source>
        <dbReference type="ARBA" id="ARBA00023170"/>
    </source>
</evidence>
<feature type="domain" description="Protein kinase" evidence="14">
    <location>
        <begin position="829"/>
        <end position="1111"/>
    </location>
</feature>
<dbReference type="Gene3D" id="1.10.510.10">
    <property type="entry name" value="Transferase(Phosphotransferase) domain 1"/>
    <property type="match status" value="1"/>
</dbReference>
<dbReference type="Pfam" id="PF00560">
    <property type="entry name" value="LRR_1"/>
    <property type="match status" value="3"/>
</dbReference>
<evidence type="ECO:0000256" key="12">
    <source>
        <dbReference type="SAM" id="MobiDB-lite"/>
    </source>
</evidence>
<keyword evidence="2" id="KW-0597">Phosphoprotein</keyword>
<dbReference type="PANTHER" id="PTHR48003">
    <property type="entry name" value="OS07G0626500 PROTEIN"/>
    <property type="match status" value="1"/>
</dbReference>
<keyword evidence="15" id="KW-1185">Reference proteome</keyword>
<reference evidence="15" key="1">
    <citation type="journal article" date="2015" name="Nat. Genet.">
        <title>The pineapple genome and the evolution of CAM photosynthesis.</title>
        <authorList>
            <person name="Ming R."/>
            <person name="VanBuren R."/>
            <person name="Wai C.M."/>
            <person name="Tang H."/>
            <person name="Schatz M.C."/>
            <person name="Bowers J.E."/>
            <person name="Lyons E."/>
            <person name="Wang M.L."/>
            <person name="Chen J."/>
            <person name="Biggers E."/>
            <person name="Zhang J."/>
            <person name="Huang L."/>
            <person name="Zhang L."/>
            <person name="Miao W."/>
            <person name="Zhang J."/>
            <person name="Ye Z."/>
            <person name="Miao C."/>
            <person name="Lin Z."/>
            <person name="Wang H."/>
            <person name="Zhou H."/>
            <person name="Yim W.C."/>
            <person name="Priest H.D."/>
            <person name="Zheng C."/>
            <person name="Woodhouse M."/>
            <person name="Edger P.P."/>
            <person name="Guyot R."/>
            <person name="Guo H.B."/>
            <person name="Guo H."/>
            <person name="Zheng G."/>
            <person name="Singh R."/>
            <person name="Sharma A."/>
            <person name="Min X."/>
            <person name="Zheng Y."/>
            <person name="Lee H."/>
            <person name="Gurtowski J."/>
            <person name="Sedlazeck F.J."/>
            <person name="Harkess A."/>
            <person name="McKain M.R."/>
            <person name="Liao Z."/>
            <person name="Fang J."/>
            <person name="Liu J."/>
            <person name="Zhang X."/>
            <person name="Zhang Q."/>
            <person name="Hu W."/>
            <person name="Qin Y."/>
            <person name="Wang K."/>
            <person name="Chen L.Y."/>
            <person name="Shirley N."/>
            <person name="Lin Y.R."/>
            <person name="Liu L.Y."/>
            <person name="Hernandez A.G."/>
            <person name="Wright C.L."/>
            <person name="Bulone V."/>
            <person name="Tuskan G.A."/>
            <person name="Heath K."/>
            <person name="Zee F."/>
            <person name="Moore P.H."/>
            <person name="Sunkar R."/>
            <person name="Leebens-Mack J.H."/>
            <person name="Mockler T."/>
            <person name="Bennetzen J.L."/>
            <person name="Freeling M."/>
            <person name="Sankoff D."/>
            <person name="Paterson A.H."/>
            <person name="Zhu X."/>
            <person name="Yang X."/>
            <person name="Smith J.A."/>
            <person name="Cushman J.C."/>
            <person name="Paull R.E."/>
            <person name="Yu Q."/>
        </authorList>
    </citation>
    <scope>NUCLEOTIDE SEQUENCE [LARGE SCALE GENOMIC DNA]</scope>
    <source>
        <strain evidence="15">cv. F153</strain>
    </source>
</reference>
<dbReference type="InterPro" id="IPR011009">
    <property type="entry name" value="Kinase-like_dom_sf"/>
</dbReference>
<evidence type="ECO:0000256" key="3">
    <source>
        <dbReference type="ARBA" id="ARBA00022614"/>
    </source>
</evidence>
<dbReference type="InterPro" id="IPR025875">
    <property type="entry name" value="Leu-rich_rpt_4"/>
</dbReference>
<accession>A0A6P5FAN8</accession>
<dbReference type="InterPro" id="IPR000719">
    <property type="entry name" value="Prot_kinase_dom"/>
</dbReference>
<sequence length="1111" mass="119812">MGLMFHCRCARFWAERTQLVGFPLKDVSLRNSSFELLLEGEMGLLVRVFLLSLLLVSSLAQLPSQDILALLAFKKGITHDPTGFIADSWNEESIDFNGCPSSWNGIVCNGANVAGVILDNRGISGIADLSVFANLTMLVKLSMADNNFSGSLPANLGDLRSLKYLDVSNNGFSGQLPEGVGKLQSLQNLSLAGNDFSGPLPDSIGGLSSLQSLDLSRNSFSGPLPDFLKSLRSLVSLNLSYNAFTKEIPSGLGMISTLEYVDMSWNQLDGSVDWKFLVESSVIHVDFSGNSLTTANPKELKALAEISETVKYLNLSNNQLSGTLIDGVELSTFGRLKVLDLSNNQLSGDLPGFNYVYDLEVLRLGNNAFTGFVPSGLLKDNTLVLSELDLSANNLSGHINMITSTTLRVLNLSSNAISGNLPLLTGSCTTLDLSSNQFGGNLSVIAKWANDLEYIDLSQNQLTGSFPEVTSQFLRLNYLNLSHNSLTNTIPEIIAQYPKLTVLDLSSNQFSGPILTDLLTSSTLQELYLQNNLLIGAIMFSPSASNRSNLQVLNLSGNRFNGSFPDDLGSLTGLQVLDLSANNFSGTLSPAVTKLISLTSLDISLNHFTGLLPTTLPNTLTFFNASYNDLSGIVPENLRMFPDSSFHPGNSRLEFPGGPPGSGNTPSENFGHKQLKTSIKVAIIAGGIVILLILILLSIICHYKRISRGSGSEKVSDKSAQRKSLPETAGGKGEEAGGGASVVSADDLRASRKGSTSEMITPLNPEEKLAAIGGYSPSKNSRFSWSPESGETYVHESLGKLDVRSPDKLAGELHFLDETITLTPEELSRAPAEVLGRSSHGTSYRATLDNGVFLTVKWLREGVAKPKKEFSKEARKFANIRHPNVVGLRGYYWGPTQHEKLILSDYVSPGSLASFLYDRPGRRGPSLTWAQRLKIAVDVARGLNYLHFDRAIPHGNLKATNILLDGLDLNARVADYCLHRLMTQSGTVEQILDSGVLGYRAPELAASKKPSPSFKSDVYAFGVILLELLTGKCAGDVISGEEGGIDLTDWVRLRVAEGRGSDCFDPVMASDLANSAASKGMKEVLGIALRCIRPISERPGIKSVYEDLSSI</sequence>
<comment type="subcellular location">
    <subcellularLocation>
        <location evidence="1">Membrane</location>
        <topology evidence="1">Single-pass membrane protein</topology>
    </subcellularLocation>
</comment>
<evidence type="ECO:0000256" key="2">
    <source>
        <dbReference type="ARBA" id="ARBA00022553"/>
    </source>
</evidence>
<dbReference type="GeneID" id="109713369"/>
<dbReference type="GO" id="GO:0005524">
    <property type="term" value="F:ATP binding"/>
    <property type="evidence" value="ECO:0007669"/>
    <property type="project" value="UniProtKB-KW"/>
</dbReference>
<organism evidence="15 16">
    <name type="scientific">Ananas comosus</name>
    <name type="common">Pineapple</name>
    <name type="synonym">Ananas ananas</name>
    <dbReference type="NCBI Taxonomy" id="4615"/>
    <lineage>
        <taxon>Eukaryota</taxon>
        <taxon>Viridiplantae</taxon>
        <taxon>Streptophyta</taxon>
        <taxon>Embryophyta</taxon>
        <taxon>Tracheophyta</taxon>
        <taxon>Spermatophyta</taxon>
        <taxon>Magnoliopsida</taxon>
        <taxon>Liliopsida</taxon>
        <taxon>Poales</taxon>
        <taxon>Bromeliaceae</taxon>
        <taxon>Bromelioideae</taxon>
        <taxon>Ananas</taxon>
    </lineage>
</organism>
<dbReference type="InterPro" id="IPR001611">
    <property type="entry name" value="Leu-rich_rpt"/>
</dbReference>
<reference evidence="16" key="2">
    <citation type="submission" date="2025-08" db="UniProtKB">
        <authorList>
            <consortium name="RefSeq"/>
        </authorList>
    </citation>
    <scope>IDENTIFICATION</scope>
    <source>
        <tissue evidence="16">Leaf</tissue>
    </source>
</reference>
<keyword evidence="4 13" id="KW-0812">Transmembrane</keyword>
<dbReference type="Pfam" id="PF23598">
    <property type="entry name" value="LRR_14"/>
    <property type="match status" value="1"/>
</dbReference>
<name>A0A6P5FAN8_ANACO</name>
<dbReference type="Pfam" id="PF08263">
    <property type="entry name" value="LRRNT_2"/>
    <property type="match status" value="1"/>
</dbReference>
<keyword evidence="6" id="KW-0677">Repeat</keyword>
<evidence type="ECO:0000256" key="7">
    <source>
        <dbReference type="ARBA" id="ARBA00022741"/>
    </source>
</evidence>
<protein>
    <submittedName>
        <fullName evidence="16">Probable LRR receptor-like serine/threonine-protein kinase At4g20940 isoform X1</fullName>
    </submittedName>
</protein>
<keyword evidence="9 13" id="KW-1133">Transmembrane helix</keyword>
<dbReference type="FunFam" id="3.30.200.20:FF:000486">
    <property type="entry name" value="Leucine-rich repeat receptor-like protein kinase"/>
    <property type="match status" value="1"/>
</dbReference>
<evidence type="ECO:0000256" key="9">
    <source>
        <dbReference type="ARBA" id="ARBA00022989"/>
    </source>
</evidence>
<dbReference type="InterPro" id="IPR013210">
    <property type="entry name" value="LRR_N_plant-typ"/>
</dbReference>
<dbReference type="SUPFAM" id="SSF56112">
    <property type="entry name" value="Protein kinase-like (PK-like)"/>
    <property type="match status" value="1"/>
</dbReference>
<gene>
    <name evidence="16" type="primary">LOC109713369</name>
</gene>
<evidence type="ECO:0000256" key="1">
    <source>
        <dbReference type="ARBA" id="ARBA00004167"/>
    </source>
</evidence>
<feature type="region of interest" description="Disordered" evidence="12">
    <location>
        <begin position="710"/>
        <end position="763"/>
    </location>
</feature>
<dbReference type="GO" id="GO:0016020">
    <property type="term" value="C:membrane"/>
    <property type="evidence" value="ECO:0007669"/>
    <property type="project" value="UniProtKB-SubCell"/>
</dbReference>
<dbReference type="Proteomes" id="UP000515123">
    <property type="component" value="Linkage group 7"/>
</dbReference>
<dbReference type="InterPro" id="IPR001245">
    <property type="entry name" value="Ser-Thr/Tyr_kinase_cat_dom"/>
</dbReference>
<evidence type="ECO:0000256" key="6">
    <source>
        <dbReference type="ARBA" id="ARBA00022737"/>
    </source>
</evidence>
<dbReference type="AlphaFoldDB" id="A0A6P5FAN8"/>
<dbReference type="Gene3D" id="3.30.200.20">
    <property type="entry name" value="Phosphorylase Kinase, domain 1"/>
    <property type="match status" value="1"/>
</dbReference>
<dbReference type="InterPro" id="IPR032675">
    <property type="entry name" value="LRR_dom_sf"/>
</dbReference>
<evidence type="ECO:0000313" key="16">
    <source>
        <dbReference type="RefSeq" id="XP_020093009.1"/>
    </source>
</evidence>
<keyword evidence="7" id="KW-0547">Nucleotide-binding</keyword>
<dbReference type="OrthoDB" id="424823at2759"/>
<dbReference type="Pfam" id="PF12799">
    <property type="entry name" value="LRR_4"/>
    <property type="match status" value="1"/>
</dbReference>
<dbReference type="InterPro" id="IPR003591">
    <property type="entry name" value="Leu-rich_rpt_typical-subtyp"/>
</dbReference>
<dbReference type="Gene3D" id="3.80.10.10">
    <property type="entry name" value="Ribonuclease Inhibitor"/>
    <property type="match status" value="3"/>
</dbReference>
<dbReference type="GO" id="GO:0004674">
    <property type="term" value="F:protein serine/threonine kinase activity"/>
    <property type="evidence" value="ECO:0007669"/>
    <property type="project" value="UniProtKB-EC"/>
</dbReference>
<dbReference type="FunFam" id="1.10.510.10:FF:000480">
    <property type="entry name" value="Pollen receptor-like kinase 1"/>
    <property type="match status" value="1"/>
</dbReference>
<evidence type="ECO:0000259" key="14">
    <source>
        <dbReference type="PROSITE" id="PS50011"/>
    </source>
</evidence>
<evidence type="ECO:0000313" key="15">
    <source>
        <dbReference type="Proteomes" id="UP000515123"/>
    </source>
</evidence>
<evidence type="ECO:0000256" key="4">
    <source>
        <dbReference type="ARBA" id="ARBA00022692"/>
    </source>
</evidence>
<dbReference type="Pfam" id="PF13516">
    <property type="entry name" value="LRR_6"/>
    <property type="match status" value="1"/>
</dbReference>
<keyword evidence="5" id="KW-0732">Signal</keyword>
<dbReference type="InterPro" id="IPR053059">
    <property type="entry name" value="Inactive_SerThr-Kinase_ABA"/>
</dbReference>
<dbReference type="Pfam" id="PF07714">
    <property type="entry name" value="PK_Tyr_Ser-Thr"/>
    <property type="match status" value="1"/>
</dbReference>
<dbReference type="SUPFAM" id="SSF52058">
    <property type="entry name" value="L domain-like"/>
    <property type="match status" value="2"/>
</dbReference>
<dbReference type="PROSITE" id="PS50011">
    <property type="entry name" value="PROTEIN_KINASE_DOM"/>
    <property type="match status" value="1"/>
</dbReference>
<keyword evidence="10 13" id="KW-0472">Membrane</keyword>